<sequence length="268" mass="28003">MEKQIKTSGKPPPPYHDGLIYDDEPTKIYPEVAPNRLPVPPPVPVDESSPSHDPANATFTTLTTQGPPWDREPVHSTTSPDEGRPLWRRPIIWLAVVAVVIIAVLAGILGAVASGKIKTGANSSVQTTETTPVGSSGSGTQGGGSSGTGTGTGGTNTSPNFAPATTTIITTVGPVTIECPSADGLNYTTTAGNKTFKRKCNSDYSVDGDGALGVTEKTILSMPECLEACANEPSCLGAVFTPKPECRLKQYIYYQTNSINSESAVLVR</sequence>
<feature type="compositionally biased region" description="Gly residues" evidence="1">
    <location>
        <begin position="136"/>
        <end position="154"/>
    </location>
</feature>
<reference evidence="3" key="1">
    <citation type="journal article" date="2023" name="Mol. Phylogenet. Evol.">
        <title>Genome-scale phylogeny and comparative genomics of the fungal order Sordariales.</title>
        <authorList>
            <person name="Hensen N."/>
            <person name="Bonometti L."/>
            <person name="Westerberg I."/>
            <person name="Brannstrom I.O."/>
            <person name="Guillou S."/>
            <person name="Cros-Aarteil S."/>
            <person name="Calhoun S."/>
            <person name="Haridas S."/>
            <person name="Kuo A."/>
            <person name="Mondo S."/>
            <person name="Pangilinan J."/>
            <person name="Riley R."/>
            <person name="LaButti K."/>
            <person name="Andreopoulos B."/>
            <person name="Lipzen A."/>
            <person name="Chen C."/>
            <person name="Yan M."/>
            <person name="Daum C."/>
            <person name="Ng V."/>
            <person name="Clum A."/>
            <person name="Steindorff A."/>
            <person name="Ohm R.A."/>
            <person name="Martin F."/>
            <person name="Silar P."/>
            <person name="Natvig D.O."/>
            <person name="Lalanne C."/>
            <person name="Gautier V."/>
            <person name="Ament-Velasquez S.L."/>
            <person name="Kruys A."/>
            <person name="Hutchinson M.I."/>
            <person name="Powell A.J."/>
            <person name="Barry K."/>
            <person name="Miller A.N."/>
            <person name="Grigoriev I.V."/>
            <person name="Debuchy R."/>
            <person name="Gladieux P."/>
            <person name="Hiltunen Thoren M."/>
            <person name="Johannesson H."/>
        </authorList>
    </citation>
    <scope>NUCLEOTIDE SEQUENCE</scope>
    <source>
        <strain evidence="3">CBS 232.78</strain>
    </source>
</reference>
<comment type="caution">
    <text evidence="3">The sequence shown here is derived from an EMBL/GenBank/DDBJ whole genome shotgun (WGS) entry which is preliminary data.</text>
</comment>
<keyword evidence="2" id="KW-1133">Transmembrane helix</keyword>
<keyword evidence="2" id="KW-0812">Transmembrane</keyword>
<proteinExistence type="predicted"/>
<evidence type="ECO:0000313" key="4">
    <source>
        <dbReference type="Proteomes" id="UP001285441"/>
    </source>
</evidence>
<dbReference type="EMBL" id="JAULSW010000005">
    <property type="protein sequence ID" value="KAK3380853.1"/>
    <property type="molecule type" value="Genomic_DNA"/>
</dbReference>
<evidence type="ECO:0000313" key="3">
    <source>
        <dbReference type="EMBL" id="KAK3380853.1"/>
    </source>
</evidence>
<accession>A0AAE0NG06</accession>
<feature type="compositionally biased region" description="Low complexity" evidence="1">
    <location>
        <begin position="45"/>
        <end position="54"/>
    </location>
</feature>
<keyword evidence="4" id="KW-1185">Reference proteome</keyword>
<feature type="region of interest" description="Disordered" evidence="1">
    <location>
        <begin position="1"/>
        <end position="85"/>
    </location>
</feature>
<reference evidence="3" key="2">
    <citation type="submission" date="2023-06" db="EMBL/GenBank/DDBJ databases">
        <authorList>
            <consortium name="Lawrence Berkeley National Laboratory"/>
            <person name="Haridas S."/>
            <person name="Hensen N."/>
            <person name="Bonometti L."/>
            <person name="Westerberg I."/>
            <person name="Brannstrom I.O."/>
            <person name="Guillou S."/>
            <person name="Cros-Aarteil S."/>
            <person name="Calhoun S."/>
            <person name="Kuo A."/>
            <person name="Mondo S."/>
            <person name="Pangilinan J."/>
            <person name="Riley R."/>
            <person name="LaButti K."/>
            <person name="Andreopoulos B."/>
            <person name="Lipzen A."/>
            <person name="Chen C."/>
            <person name="Yanf M."/>
            <person name="Daum C."/>
            <person name="Ng V."/>
            <person name="Clum A."/>
            <person name="Steindorff A."/>
            <person name="Ohm R."/>
            <person name="Martin F."/>
            <person name="Silar P."/>
            <person name="Natvig D."/>
            <person name="Lalanne C."/>
            <person name="Gautier V."/>
            <person name="Ament-velasquez S.L."/>
            <person name="Kruys A."/>
            <person name="Hutchinson M.I."/>
            <person name="Powell A.J."/>
            <person name="Barry K."/>
            <person name="Miller A.N."/>
            <person name="Grigoriev I.V."/>
            <person name="Debuchy R."/>
            <person name="Gladieux P."/>
            <person name="Thoren M.H."/>
            <person name="Johannesson H."/>
        </authorList>
    </citation>
    <scope>NUCLEOTIDE SEQUENCE</scope>
    <source>
        <strain evidence="3">CBS 232.78</strain>
    </source>
</reference>
<gene>
    <name evidence="3" type="ORF">B0H63DRAFT_193567</name>
</gene>
<evidence type="ECO:0000256" key="2">
    <source>
        <dbReference type="SAM" id="Phobius"/>
    </source>
</evidence>
<evidence type="ECO:0008006" key="5">
    <source>
        <dbReference type="Google" id="ProtNLM"/>
    </source>
</evidence>
<feature type="transmembrane region" description="Helical" evidence="2">
    <location>
        <begin position="91"/>
        <end position="113"/>
    </location>
</feature>
<feature type="region of interest" description="Disordered" evidence="1">
    <location>
        <begin position="120"/>
        <end position="162"/>
    </location>
</feature>
<protein>
    <recommendedName>
        <fullName evidence="5">Apple domain-containing protein</fullName>
    </recommendedName>
</protein>
<dbReference type="Proteomes" id="UP001285441">
    <property type="component" value="Unassembled WGS sequence"/>
</dbReference>
<organism evidence="3 4">
    <name type="scientific">Podospora didyma</name>
    <dbReference type="NCBI Taxonomy" id="330526"/>
    <lineage>
        <taxon>Eukaryota</taxon>
        <taxon>Fungi</taxon>
        <taxon>Dikarya</taxon>
        <taxon>Ascomycota</taxon>
        <taxon>Pezizomycotina</taxon>
        <taxon>Sordariomycetes</taxon>
        <taxon>Sordariomycetidae</taxon>
        <taxon>Sordariales</taxon>
        <taxon>Podosporaceae</taxon>
        <taxon>Podospora</taxon>
    </lineage>
</organism>
<feature type="compositionally biased region" description="Polar residues" evidence="1">
    <location>
        <begin position="57"/>
        <end position="66"/>
    </location>
</feature>
<name>A0AAE0NG06_9PEZI</name>
<dbReference type="AlphaFoldDB" id="A0AAE0NG06"/>
<evidence type="ECO:0000256" key="1">
    <source>
        <dbReference type="SAM" id="MobiDB-lite"/>
    </source>
</evidence>
<keyword evidence="2" id="KW-0472">Membrane</keyword>